<reference evidence="4 5" key="1">
    <citation type="submission" date="2019-04" db="EMBL/GenBank/DDBJ databases">
        <title>Friends and foes A comparative genomics study of 23 Aspergillus species from section Flavi.</title>
        <authorList>
            <consortium name="DOE Joint Genome Institute"/>
            <person name="Kjaerbolling I."/>
            <person name="Vesth T."/>
            <person name="Frisvad J.C."/>
            <person name="Nybo J.L."/>
            <person name="Theobald S."/>
            <person name="Kildgaard S."/>
            <person name="Isbrandt T."/>
            <person name="Kuo A."/>
            <person name="Sato A."/>
            <person name="Lyhne E.K."/>
            <person name="Kogle M.E."/>
            <person name="Wiebenga A."/>
            <person name="Kun R.S."/>
            <person name="Lubbers R.J."/>
            <person name="Makela M.R."/>
            <person name="Barry K."/>
            <person name="Chovatia M."/>
            <person name="Clum A."/>
            <person name="Daum C."/>
            <person name="Haridas S."/>
            <person name="He G."/>
            <person name="LaButti K."/>
            <person name="Lipzen A."/>
            <person name="Mondo S."/>
            <person name="Riley R."/>
            <person name="Salamov A."/>
            <person name="Simmons B.A."/>
            <person name="Magnuson J.K."/>
            <person name="Henrissat B."/>
            <person name="Mortensen U.H."/>
            <person name="Larsen T.O."/>
            <person name="Devries R.P."/>
            <person name="Grigoriev I.V."/>
            <person name="Machida M."/>
            <person name="Baker S.E."/>
            <person name="Andersen M.R."/>
        </authorList>
    </citation>
    <scope>NUCLEOTIDE SEQUENCE [LARGE SCALE GENOMIC DNA]</scope>
    <source>
        <strain evidence="4 5">CBS 117625</strain>
    </source>
</reference>
<accession>A0A5N6TCP7</accession>
<dbReference type="OrthoDB" id="433474at2759"/>
<dbReference type="Proteomes" id="UP000325672">
    <property type="component" value="Unassembled WGS sequence"/>
</dbReference>
<evidence type="ECO:0000256" key="2">
    <source>
        <dbReference type="SAM" id="SignalP"/>
    </source>
</evidence>
<dbReference type="InterPro" id="IPR029058">
    <property type="entry name" value="AB_hydrolase_fold"/>
</dbReference>
<feature type="signal peptide" evidence="2">
    <location>
        <begin position="1"/>
        <end position="20"/>
    </location>
</feature>
<dbReference type="PANTHER" id="PTHR48081">
    <property type="entry name" value="AB HYDROLASE SUPERFAMILY PROTEIN C4A8.06C"/>
    <property type="match status" value="1"/>
</dbReference>
<proteinExistence type="predicted"/>
<keyword evidence="1 4" id="KW-0378">Hydrolase</keyword>
<keyword evidence="5" id="KW-1185">Reference proteome</keyword>
<dbReference type="GeneID" id="43642586"/>
<name>A0A5N6TCP7_ASPPS</name>
<feature type="domain" description="Alpha/beta hydrolase fold-3" evidence="3">
    <location>
        <begin position="74"/>
        <end position="304"/>
    </location>
</feature>
<dbReference type="Gene3D" id="3.40.50.1820">
    <property type="entry name" value="alpha/beta hydrolase"/>
    <property type="match status" value="1"/>
</dbReference>
<feature type="chain" id="PRO_5024790010" evidence="2">
    <location>
        <begin position="21"/>
        <end position="334"/>
    </location>
</feature>
<dbReference type="PANTHER" id="PTHR48081:SF8">
    <property type="entry name" value="ALPHA_BETA HYDROLASE FOLD-3 DOMAIN-CONTAINING PROTEIN-RELATED"/>
    <property type="match status" value="1"/>
</dbReference>
<dbReference type="AlphaFoldDB" id="A0A5N6TCP7"/>
<dbReference type="SUPFAM" id="SSF53474">
    <property type="entry name" value="alpha/beta-Hydrolases"/>
    <property type="match status" value="1"/>
</dbReference>
<evidence type="ECO:0000313" key="4">
    <source>
        <dbReference type="EMBL" id="KAE8143901.1"/>
    </source>
</evidence>
<organism evidence="4 5">
    <name type="scientific">Aspergillus pseudotamarii</name>
    <dbReference type="NCBI Taxonomy" id="132259"/>
    <lineage>
        <taxon>Eukaryota</taxon>
        <taxon>Fungi</taxon>
        <taxon>Dikarya</taxon>
        <taxon>Ascomycota</taxon>
        <taxon>Pezizomycotina</taxon>
        <taxon>Eurotiomycetes</taxon>
        <taxon>Eurotiomycetidae</taxon>
        <taxon>Eurotiales</taxon>
        <taxon>Aspergillaceae</taxon>
        <taxon>Aspergillus</taxon>
        <taxon>Aspergillus subgen. Circumdati</taxon>
    </lineage>
</organism>
<keyword evidence="2" id="KW-0732">Signal</keyword>
<dbReference type="Pfam" id="PF07859">
    <property type="entry name" value="Abhydrolase_3"/>
    <property type="match status" value="1"/>
</dbReference>
<sequence length="334" mass="37446">MSPIFYLKVYLLRLLTRLFAWLDRRGGPLSPPGPSLKVNIPSTISGSKGSFDVFFYFPPGYDRNDSKESGYPVVVNFHGGGYCVGHARDDERFIAELTSRGAVVASVNYRLAPESPYPVAIEDCLDALLYIWRNASSLHIDKHRTILSGSSAGGHLAFASLLMLWKRMKDKNLQINPLRLGTVKGLMAFYPVMDMTKSRAERALSNPAFSALTKKPASSSKLVGSVFDEAFFRKLKEKPDKSFMYLSPGLAPENTLKEALPPIISFKLAGLDYLLSEEKEAVRRLKLLGKQVDCEVVEGVPHYWDHMARTTEMKELRDKFLGKAADEMEQIWQS</sequence>
<dbReference type="InterPro" id="IPR013094">
    <property type="entry name" value="AB_hydrolase_3"/>
</dbReference>
<evidence type="ECO:0000259" key="3">
    <source>
        <dbReference type="Pfam" id="PF07859"/>
    </source>
</evidence>
<protein>
    <submittedName>
        <fullName evidence="4">Alpha/Beta hydrolase protein</fullName>
    </submittedName>
</protein>
<dbReference type="EMBL" id="ML743551">
    <property type="protein sequence ID" value="KAE8143901.1"/>
    <property type="molecule type" value="Genomic_DNA"/>
</dbReference>
<evidence type="ECO:0000256" key="1">
    <source>
        <dbReference type="ARBA" id="ARBA00022801"/>
    </source>
</evidence>
<dbReference type="RefSeq" id="XP_031919964.1">
    <property type="nucleotide sequence ID" value="XM_032058376.1"/>
</dbReference>
<gene>
    <name evidence="4" type="ORF">BDV38DRAFT_276969</name>
</gene>
<dbReference type="InterPro" id="IPR050300">
    <property type="entry name" value="GDXG_lipolytic_enzyme"/>
</dbReference>
<dbReference type="GO" id="GO:0016787">
    <property type="term" value="F:hydrolase activity"/>
    <property type="evidence" value="ECO:0007669"/>
    <property type="project" value="UniProtKB-KW"/>
</dbReference>
<evidence type="ECO:0000313" key="5">
    <source>
        <dbReference type="Proteomes" id="UP000325672"/>
    </source>
</evidence>